<dbReference type="InterPro" id="IPR043993">
    <property type="entry name" value="T4SS_pilin"/>
</dbReference>
<protein>
    <submittedName>
        <fullName evidence="2">Uncharacterized protein</fullName>
    </submittedName>
</protein>
<evidence type="ECO:0000313" key="2">
    <source>
        <dbReference type="EMBL" id="OIP87269.1"/>
    </source>
</evidence>
<evidence type="ECO:0000313" key="3">
    <source>
        <dbReference type="Proteomes" id="UP000182344"/>
    </source>
</evidence>
<dbReference type="Pfam" id="PF18895">
    <property type="entry name" value="T4SS_pilin"/>
    <property type="match status" value="1"/>
</dbReference>
<keyword evidence="1" id="KW-1133">Transmembrane helix</keyword>
<dbReference type="STRING" id="1805376.AUK05_01640"/>
<organism evidence="2 3">
    <name type="scientific">Candidatus Shapirobacteria bacterium CG2_30_35_20</name>
    <dbReference type="NCBI Taxonomy" id="1805376"/>
    <lineage>
        <taxon>Bacteria</taxon>
        <taxon>Candidatus Shapironibacteriota</taxon>
    </lineage>
</organism>
<gene>
    <name evidence="2" type="ORF">AUK05_01640</name>
</gene>
<comment type="caution">
    <text evidence="2">The sequence shown here is derived from an EMBL/GenBank/DDBJ whole genome shotgun (WGS) entry which is preliminary data.</text>
</comment>
<proteinExistence type="predicted"/>
<sequence length="101" mass="10515">MATFDTITSSDKVVQKFGGAGTNGVGQIISAILPFIYVAAGLLLLVTLIMGGITLMTAAGDANKMKQGYGQLTAGLIGFIIIFVSFFIAQILQIALGIKFL</sequence>
<keyword evidence="1" id="KW-0812">Transmembrane</keyword>
<dbReference type="EMBL" id="MNZO01000023">
    <property type="protein sequence ID" value="OIP87269.1"/>
    <property type="molecule type" value="Genomic_DNA"/>
</dbReference>
<name>A0A1J5HPK5_9BACT</name>
<accession>A0A1J5HPK5</accession>
<keyword evidence="1" id="KW-0472">Membrane</keyword>
<feature type="transmembrane region" description="Helical" evidence="1">
    <location>
        <begin position="72"/>
        <end position="96"/>
    </location>
</feature>
<feature type="transmembrane region" description="Helical" evidence="1">
    <location>
        <begin position="35"/>
        <end position="60"/>
    </location>
</feature>
<dbReference type="Proteomes" id="UP000182344">
    <property type="component" value="Unassembled WGS sequence"/>
</dbReference>
<reference evidence="2 3" key="1">
    <citation type="journal article" date="2016" name="Environ. Microbiol.">
        <title>Genomic resolution of a cold subsurface aquifer community provides metabolic insights for novel microbes adapted to high CO concentrations.</title>
        <authorList>
            <person name="Probst A.J."/>
            <person name="Castelle C.J."/>
            <person name="Singh A."/>
            <person name="Brown C.T."/>
            <person name="Anantharaman K."/>
            <person name="Sharon I."/>
            <person name="Hug L.A."/>
            <person name="Burstein D."/>
            <person name="Emerson J.B."/>
            <person name="Thomas B.C."/>
            <person name="Banfield J.F."/>
        </authorList>
    </citation>
    <scope>NUCLEOTIDE SEQUENCE [LARGE SCALE GENOMIC DNA]</scope>
    <source>
        <strain evidence="2">CG2_30_35_20</strain>
    </source>
</reference>
<evidence type="ECO:0000256" key="1">
    <source>
        <dbReference type="SAM" id="Phobius"/>
    </source>
</evidence>
<dbReference type="AlphaFoldDB" id="A0A1J5HPK5"/>